<accession>A0A975GL70</accession>
<organism evidence="1 2">
    <name type="scientific">Desulfonema magnum</name>
    <dbReference type="NCBI Taxonomy" id="45655"/>
    <lineage>
        <taxon>Bacteria</taxon>
        <taxon>Pseudomonadati</taxon>
        <taxon>Thermodesulfobacteriota</taxon>
        <taxon>Desulfobacteria</taxon>
        <taxon>Desulfobacterales</taxon>
        <taxon>Desulfococcaceae</taxon>
        <taxon>Desulfonema</taxon>
    </lineage>
</organism>
<protein>
    <submittedName>
        <fullName evidence="1">Uncharacterized protein</fullName>
    </submittedName>
</protein>
<dbReference type="AlphaFoldDB" id="A0A975GL70"/>
<evidence type="ECO:0000313" key="2">
    <source>
        <dbReference type="Proteomes" id="UP000663722"/>
    </source>
</evidence>
<dbReference type="KEGG" id="dmm:dnm_005050"/>
<gene>
    <name evidence="1" type="ORF">dnm_005050</name>
</gene>
<sequence>MPSLRDSEIRRISLLLQICRPYGTRKHGAYHCYKDAVPTGLGNTGHVTATNMPSLRDFSNTLLRISSKYAVPVGLFEPSLTDLEFQVSSFEFQVSNFKFQVSSFEFRVSSFEFQVSSFKFQVSNFKFQVSSFEFRVSSFEFPVSSFKFQVSSFKFQVS</sequence>
<name>A0A975GL70_9BACT</name>
<dbReference type="Proteomes" id="UP000663722">
    <property type="component" value="Chromosome"/>
</dbReference>
<keyword evidence="2" id="KW-1185">Reference proteome</keyword>
<reference evidence="1" key="1">
    <citation type="journal article" date="2021" name="Microb. Physiol.">
        <title>Proteogenomic Insights into the Physiology of Marine, Sulfate-Reducing, Filamentous Desulfonema limicola and Desulfonema magnum.</title>
        <authorList>
            <person name="Schnaars V."/>
            <person name="Wohlbrand L."/>
            <person name="Scheve S."/>
            <person name="Hinrichs C."/>
            <person name="Reinhardt R."/>
            <person name="Rabus R."/>
        </authorList>
    </citation>
    <scope>NUCLEOTIDE SEQUENCE</scope>
    <source>
        <strain evidence="1">4be13</strain>
    </source>
</reference>
<dbReference type="EMBL" id="CP061800">
    <property type="protein sequence ID" value="QTA84508.1"/>
    <property type="molecule type" value="Genomic_DNA"/>
</dbReference>
<proteinExistence type="predicted"/>
<evidence type="ECO:0000313" key="1">
    <source>
        <dbReference type="EMBL" id="QTA84508.1"/>
    </source>
</evidence>